<dbReference type="OrthoDB" id="2821699at2759"/>
<evidence type="ECO:0000313" key="1">
    <source>
        <dbReference type="EMBL" id="KAE9409248.1"/>
    </source>
</evidence>
<organism evidence="1 2">
    <name type="scientific">Gymnopus androsaceus JB14</name>
    <dbReference type="NCBI Taxonomy" id="1447944"/>
    <lineage>
        <taxon>Eukaryota</taxon>
        <taxon>Fungi</taxon>
        <taxon>Dikarya</taxon>
        <taxon>Basidiomycota</taxon>
        <taxon>Agaricomycotina</taxon>
        <taxon>Agaricomycetes</taxon>
        <taxon>Agaricomycetidae</taxon>
        <taxon>Agaricales</taxon>
        <taxon>Marasmiineae</taxon>
        <taxon>Omphalotaceae</taxon>
        <taxon>Gymnopus</taxon>
    </lineage>
</organism>
<protein>
    <recommendedName>
        <fullName evidence="3">F-box domain-containing protein</fullName>
    </recommendedName>
</protein>
<sequence>MSEVNDRCFPNEIFTIIINFLDDDQFSLRNTALVCKDFKILSQPHLFRNVDLRGQSHEQPLLWIRFAALLQDPGALFGNLVQNLQYSYLQLHELQEDLEAAIIFILQSLPSLTELRIEIPLPAHFPTIATSLGAKLEELWLETLRLDQDQFELFQRMLSSLAVLKSLAMRRIVWWSAGEEPTLILPSSLRAASFTLITSRHIIQAIGRGMERSPTPKLDTLFVDTTISDNISLWRALGLNTRVVLDIGTGLAHFENSVKSGLRMRQLIVTCLQRTSVVGFFVHFIPLLPDSICEICIDFLPTGGGRSSSSAFKYWERTQNKWIELDKVLMHRHEVGLLKRVCFRCTSRANVKLGYNSRYSVGRADRTILTRLESFLPGSQSIGLIEVDHHRKFFEATM</sequence>
<keyword evidence="2" id="KW-1185">Reference proteome</keyword>
<reference evidence="1" key="1">
    <citation type="journal article" date="2019" name="Environ. Microbiol.">
        <title>Fungal ecological strategies reflected in gene transcription - a case study of two litter decomposers.</title>
        <authorList>
            <person name="Barbi F."/>
            <person name="Kohler A."/>
            <person name="Barry K."/>
            <person name="Baskaran P."/>
            <person name="Daum C."/>
            <person name="Fauchery L."/>
            <person name="Ihrmark K."/>
            <person name="Kuo A."/>
            <person name="LaButti K."/>
            <person name="Lipzen A."/>
            <person name="Morin E."/>
            <person name="Grigoriev I.V."/>
            <person name="Henrissat B."/>
            <person name="Lindahl B."/>
            <person name="Martin F."/>
        </authorList>
    </citation>
    <scope>NUCLEOTIDE SEQUENCE</scope>
    <source>
        <strain evidence="1">JB14</strain>
    </source>
</reference>
<name>A0A6A4IJ41_9AGAR</name>
<dbReference type="AlphaFoldDB" id="A0A6A4IJ41"/>
<dbReference type="Proteomes" id="UP000799118">
    <property type="component" value="Unassembled WGS sequence"/>
</dbReference>
<accession>A0A6A4IJ41</accession>
<evidence type="ECO:0000313" key="2">
    <source>
        <dbReference type="Proteomes" id="UP000799118"/>
    </source>
</evidence>
<proteinExistence type="predicted"/>
<evidence type="ECO:0008006" key="3">
    <source>
        <dbReference type="Google" id="ProtNLM"/>
    </source>
</evidence>
<dbReference type="EMBL" id="ML769388">
    <property type="protein sequence ID" value="KAE9409248.1"/>
    <property type="molecule type" value="Genomic_DNA"/>
</dbReference>
<gene>
    <name evidence="1" type="ORF">BT96DRAFT_1012830</name>
</gene>